<evidence type="ECO:0000313" key="8">
    <source>
        <dbReference type="EMBL" id="KXA90122.1"/>
    </source>
</evidence>
<comment type="caution">
    <text evidence="8">The sequence shown here is derived from an EMBL/GenBank/DDBJ whole genome shotgun (WGS) entry which is preliminary data.</text>
</comment>
<keyword evidence="8" id="KW-0131">Cell cycle</keyword>
<gene>
    <name evidence="8" type="ORF">AKJ61_01390</name>
</gene>
<dbReference type="InterPro" id="IPR014277">
    <property type="entry name" value="Orc1/Cdc6_arc"/>
</dbReference>
<keyword evidence="9" id="KW-1185">Reference proteome</keyword>
<dbReference type="PANTHER" id="PTHR10763:SF22">
    <property type="entry name" value="ORC1-TYPE DNA REPLICATION PROTEIN"/>
    <property type="match status" value="1"/>
</dbReference>
<dbReference type="Pfam" id="PF09079">
    <property type="entry name" value="WHD_Cdc6"/>
    <property type="match status" value="1"/>
</dbReference>
<comment type="similarity">
    <text evidence="1 5">Belongs to the CDC6/cdc18 family.</text>
</comment>
<dbReference type="EMBL" id="LHXK01000012">
    <property type="protein sequence ID" value="KXA90122.1"/>
    <property type="molecule type" value="Genomic_DNA"/>
</dbReference>
<accession>A0A133U7E3</accession>
<evidence type="ECO:0000256" key="2">
    <source>
        <dbReference type="ARBA" id="ARBA00022705"/>
    </source>
</evidence>
<dbReference type="NCBIfam" id="NF001625">
    <property type="entry name" value="PRK00411.1-3"/>
    <property type="match status" value="1"/>
</dbReference>
<dbReference type="Pfam" id="PF22703">
    <property type="entry name" value="Cdc6_lid"/>
    <property type="match status" value="1"/>
</dbReference>
<dbReference type="InterPro" id="IPR036390">
    <property type="entry name" value="WH_DNA-bd_sf"/>
</dbReference>
<dbReference type="PATRIC" id="fig|1698260.3.peg.136"/>
<evidence type="ECO:0000256" key="3">
    <source>
        <dbReference type="ARBA" id="ARBA00022741"/>
    </source>
</evidence>
<keyword evidence="2 5" id="KW-0235">DNA replication</keyword>
<protein>
    <recommendedName>
        <fullName evidence="5">ORC1-type DNA replication protein</fullName>
    </recommendedName>
</protein>
<dbReference type="SMART" id="SM00382">
    <property type="entry name" value="AAA"/>
    <property type="match status" value="1"/>
</dbReference>
<evidence type="ECO:0000259" key="7">
    <source>
        <dbReference type="SMART" id="SM01074"/>
    </source>
</evidence>
<reference evidence="8 9" key="1">
    <citation type="journal article" date="2016" name="Sci. Rep.">
        <title>Metabolic traits of an uncultured archaeal lineage -MSBL1- from brine pools of the Red Sea.</title>
        <authorList>
            <person name="Mwirichia R."/>
            <person name="Alam I."/>
            <person name="Rashid M."/>
            <person name="Vinu M."/>
            <person name="Ba-Alawi W."/>
            <person name="Anthony Kamau A."/>
            <person name="Kamanda Ngugi D."/>
            <person name="Goker M."/>
            <person name="Klenk H.P."/>
            <person name="Bajic V."/>
            <person name="Stingl U."/>
        </authorList>
    </citation>
    <scope>NUCLEOTIDE SEQUENCE [LARGE SCALE GENOMIC DNA]</scope>
    <source>
        <strain evidence="8">SCGC-AAA259B11</strain>
    </source>
</reference>
<dbReference type="InterPro" id="IPR036388">
    <property type="entry name" value="WH-like_DNA-bd_sf"/>
</dbReference>
<comment type="function">
    <text evidence="5">Involved in regulation of DNA replication.</text>
</comment>
<dbReference type="AlphaFoldDB" id="A0A133U7E3"/>
<evidence type="ECO:0000256" key="1">
    <source>
        <dbReference type="ARBA" id="ARBA00006184"/>
    </source>
</evidence>
<dbReference type="CDD" id="cd00009">
    <property type="entry name" value="AAA"/>
    <property type="match status" value="1"/>
</dbReference>
<dbReference type="InterPro" id="IPR003593">
    <property type="entry name" value="AAA+_ATPase"/>
</dbReference>
<evidence type="ECO:0000259" key="6">
    <source>
        <dbReference type="SMART" id="SM00382"/>
    </source>
</evidence>
<dbReference type="SUPFAM" id="SSF52540">
    <property type="entry name" value="P-loop containing nucleoside triphosphate hydrolases"/>
    <property type="match status" value="1"/>
</dbReference>
<dbReference type="Proteomes" id="UP000070184">
    <property type="component" value="Unassembled WGS sequence"/>
</dbReference>
<dbReference type="GO" id="GO:0006260">
    <property type="term" value="P:DNA replication"/>
    <property type="evidence" value="ECO:0007669"/>
    <property type="project" value="UniProtKB-UniRule"/>
</dbReference>
<feature type="binding site" evidence="5">
    <location>
        <position position="238"/>
    </location>
    <ligand>
        <name>ATP</name>
        <dbReference type="ChEBI" id="CHEBI:30616"/>
    </ligand>
</feature>
<feature type="domain" description="AAA+ ATPase" evidence="6">
    <location>
        <begin position="56"/>
        <end position="227"/>
    </location>
</feature>
<evidence type="ECO:0000313" key="9">
    <source>
        <dbReference type="Proteomes" id="UP000070184"/>
    </source>
</evidence>
<dbReference type="Gene3D" id="1.10.8.60">
    <property type="match status" value="1"/>
</dbReference>
<proteinExistence type="inferred from homology"/>
<sequence>MQKKSGGIFKELLENKQIFKDREYLRPSHIPENLPHRDEQVNRLARIWVAPLRGETPSNVFIYGKTGTGKTATVKYLMEELEHVAGDLSREVEVSYLNCEVVDTKYRILATLSNKIRETLVEERDDVSDLPEEVPMTGWPTDEVYDNLLTLLDYRKQVIIVTLDEIDRLVSKGTSDVLYLLSRINSDLDKTKMGVVGISNNLNFVSDLDPRIVSSLGEEEVVFPPYDANQLEDILEERSEKGFADGVIEEGVINLCAAHAARKHGDARKALDLLRNAGEIAEEEEAQKVTTEHVTLASRKIEHDRMEEAIQSLPDQSKLVLLSVLLLQERKARKIGTGDIYEVYSSLCRQHGWDVLTRRRVSGLISELDMMGVINARVVSNGRYGRTKEVELNVDPLQVRSAVQKEIYIQDLDSLPLSKQKKLG</sequence>
<dbReference type="Gene3D" id="3.40.50.300">
    <property type="entry name" value="P-loop containing nucleotide triphosphate hydrolases"/>
    <property type="match status" value="1"/>
</dbReference>
<dbReference type="PANTHER" id="PTHR10763">
    <property type="entry name" value="CELL DIVISION CONTROL PROTEIN 6-RELATED"/>
    <property type="match status" value="1"/>
</dbReference>
<dbReference type="SMART" id="SM01074">
    <property type="entry name" value="Cdc6_C"/>
    <property type="match status" value="1"/>
</dbReference>
<keyword evidence="4 5" id="KW-0067">ATP-binding</keyword>
<dbReference type="Gene3D" id="1.10.10.10">
    <property type="entry name" value="Winged helix-like DNA-binding domain superfamily/Winged helix DNA-binding domain"/>
    <property type="match status" value="1"/>
</dbReference>
<feature type="binding site" evidence="5">
    <location>
        <position position="226"/>
    </location>
    <ligand>
        <name>ATP</name>
        <dbReference type="ChEBI" id="CHEBI:30616"/>
    </ligand>
</feature>
<evidence type="ECO:0000256" key="4">
    <source>
        <dbReference type="ARBA" id="ARBA00022840"/>
    </source>
</evidence>
<dbReference type="SUPFAM" id="SSF46785">
    <property type="entry name" value="Winged helix' DNA-binding domain"/>
    <property type="match status" value="1"/>
</dbReference>
<feature type="binding site" evidence="5">
    <location>
        <begin position="68"/>
        <end position="72"/>
    </location>
    <ligand>
        <name>ATP</name>
        <dbReference type="ChEBI" id="CHEBI:30616"/>
    </ligand>
</feature>
<dbReference type="GO" id="GO:0005524">
    <property type="term" value="F:ATP binding"/>
    <property type="evidence" value="ECO:0007669"/>
    <property type="project" value="UniProtKB-UniRule"/>
</dbReference>
<dbReference type="InterPro" id="IPR015163">
    <property type="entry name" value="Cdc6_C"/>
</dbReference>
<keyword evidence="8" id="KW-0132">Cell division</keyword>
<dbReference type="NCBIfam" id="TIGR02928">
    <property type="entry name" value="orc1/cdc6 family replication initiation protein"/>
    <property type="match status" value="1"/>
</dbReference>
<keyword evidence="3 5" id="KW-0547">Nucleotide-binding</keyword>
<dbReference type="FunFam" id="1.10.8.60:FF:000073">
    <property type="entry name" value="ORC1-type DNA replication protein"/>
    <property type="match status" value="1"/>
</dbReference>
<dbReference type="CDD" id="cd08768">
    <property type="entry name" value="Cdc6_C"/>
    <property type="match status" value="1"/>
</dbReference>
<dbReference type="InterPro" id="IPR050311">
    <property type="entry name" value="ORC1/CDC6"/>
</dbReference>
<organism evidence="8 9">
    <name type="scientific">candidate division MSBL1 archaeon SCGC-AAA259B11</name>
    <dbReference type="NCBI Taxonomy" id="1698260"/>
    <lineage>
        <taxon>Archaea</taxon>
        <taxon>Methanobacteriati</taxon>
        <taxon>Methanobacteriota</taxon>
        <taxon>candidate division MSBL1</taxon>
    </lineage>
</organism>
<dbReference type="GO" id="GO:0051301">
    <property type="term" value="P:cell division"/>
    <property type="evidence" value="ECO:0007669"/>
    <property type="project" value="UniProtKB-KW"/>
</dbReference>
<dbReference type="InterPro" id="IPR055237">
    <property type="entry name" value="Cdc6_lid"/>
</dbReference>
<dbReference type="InterPro" id="IPR041664">
    <property type="entry name" value="AAA_16"/>
</dbReference>
<dbReference type="FunFam" id="3.40.50.300:FF:000930">
    <property type="entry name" value="ORC1-type DNA replication protein"/>
    <property type="match status" value="1"/>
</dbReference>
<evidence type="ECO:0000256" key="5">
    <source>
        <dbReference type="HAMAP-Rule" id="MF_01407"/>
    </source>
</evidence>
<dbReference type="InterPro" id="IPR027417">
    <property type="entry name" value="P-loop_NTPase"/>
</dbReference>
<feature type="domain" description="Cdc6 C-terminal" evidence="7">
    <location>
        <begin position="321"/>
        <end position="403"/>
    </location>
</feature>
<dbReference type="HAMAP" id="MF_01407">
    <property type="entry name" value="ORC1_type_DNA_replic_protein"/>
    <property type="match status" value="1"/>
</dbReference>
<name>A0A133U7E3_9EURY</name>
<dbReference type="Pfam" id="PF13191">
    <property type="entry name" value="AAA_16"/>
    <property type="match status" value="1"/>
</dbReference>